<comment type="caution">
    <text evidence="6">The sequence shown here is derived from an EMBL/GenBank/DDBJ whole genome shotgun (WGS) entry which is preliminary data.</text>
</comment>
<dbReference type="PANTHER" id="PTHR11877:SF46">
    <property type="entry name" value="TYPE III POLYKETIDE SYNTHASE A"/>
    <property type="match status" value="1"/>
</dbReference>
<evidence type="ECO:0000256" key="1">
    <source>
        <dbReference type="ARBA" id="ARBA00005531"/>
    </source>
</evidence>
<evidence type="ECO:0000313" key="6">
    <source>
        <dbReference type="EMBL" id="OAB41508.1"/>
    </source>
</evidence>
<dbReference type="InterPro" id="IPR012328">
    <property type="entry name" value="Chalcone/stilbene_synt_C"/>
</dbReference>
<dbReference type="GO" id="GO:0016747">
    <property type="term" value="F:acyltransferase activity, transferring groups other than amino-acyl groups"/>
    <property type="evidence" value="ECO:0007669"/>
    <property type="project" value="InterPro"/>
</dbReference>
<dbReference type="Gene3D" id="3.40.47.10">
    <property type="match status" value="2"/>
</dbReference>
<dbReference type="Pfam" id="PF00195">
    <property type="entry name" value="Chal_sti_synt_N"/>
    <property type="match status" value="1"/>
</dbReference>
<keyword evidence="7" id="KW-1185">Reference proteome</keyword>
<evidence type="ECO:0000259" key="5">
    <source>
        <dbReference type="Pfam" id="PF02797"/>
    </source>
</evidence>
<evidence type="ECO:0000313" key="7">
    <source>
        <dbReference type="Proteomes" id="UP000076967"/>
    </source>
</evidence>
<feature type="domain" description="Chalcone/stilbene synthase N-terminal" evidence="4">
    <location>
        <begin position="10"/>
        <end position="219"/>
    </location>
</feature>
<dbReference type="PANTHER" id="PTHR11877">
    <property type="entry name" value="HYDROXYMETHYLGLUTARYL-COA SYNTHASE"/>
    <property type="match status" value="1"/>
</dbReference>
<feature type="domain" description="Chalcone/stilbene synthase C-terminal" evidence="5">
    <location>
        <begin position="237"/>
        <end position="364"/>
    </location>
</feature>
<dbReference type="Pfam" id="PF02797">
    <property type="entry name" value="Chal_sti_synt_C"/>
    <property type="match status" value="1"/>
</dbReference>
<dbReference type="InterPro" id="IPR011141">
    <property type="entry name" value="Polyketide_synthase_type-III"/>
</dbReference>
<gene>
    <name evidence="6" type="ORF">PGLA_17085</name>
</gene>
<dbReference type="SUPFAM" id="SSF53901">
    <property type="entry name" value="Thiolase-like"/>
    <property type="match status" value="2"/>
</dbReference>
<evidence type="ECO:0000256" key="3">
    <source>
        <dbReference type="PIRSR" id="PIRSR000451-1"/>
    </source>
</evidence>
<dbReference type="EMBL" id="LVJH01000029">
    <property type="protein sequence ID" value="OAB41508.1"/>
    <property type="molecule type" value="Genomic_DNA"/>
</dbReference>
<protein>
    <submittedName>
        <fullName evidence="6">Stilbene synthase</fullName>
    </submittedName>
</protein>
<dbReference type="AlphaFoldDB" id="A0A162K6N4"/>
<name>A0A162K6N4_9BACL</name>
<dbReference type="PIRSF" id="PIRSF000451">
    <property type="entry name" value="PKS_III"/>
    <property type="match status" value="1"/>
</dbReference>
<proteinExistence type="inferred from homology"/>
<feature type="active site" description="Acyl-thioester intermediate" evidence="3">
    <location>
        <position position="159"/>
    </location>
</feature>
<comment type="similarity">
    <text evidence="1">Belongs to the thiolase-like superfamily. Chalcone/stilbene synthases family.</text>
</comment>
<evidence type="ECO:0000259" key="4">
    <source>
        <dbReference type="Pfam" id="PF00195"/>
    </source>
</evidence>
<dbReference type="CDD" id="cd00831">
    <property type="entry name" value="CHS_like"/>
    <property type="match status" value="1"/>
</dbReference>
<organism evidence="6 7">
    <name type="scientific">Paenibacillus glacialis</name>
    <dbReference type="NCBI Taxonomy" id="494026"/>
    <lineage>
        <taxon>Bacteria</taxon>
        <taxon>Bacillati</taxon>
        <taxon>Bacillota</taxon>
        <taxon>Bacilli</taxon>
        <taxon>Bacillales</taxon>
        <taxon>Paenibacillaceae</taxon>
        <taxon>Paenibacillus</taxon>
    </lineage>
</organism>
<dbReference type="RefSeq" id="WP_068535052.1">
    <property type="nucleotide sequence ID" value="NZ_LVJH01000029.1"/>
</dbReference>
<dbReference type="STRING" id="494026.PGLA_17085"/>
<accession>A0A162K6N4</accession>
<evidence type="ECO:0000256" key="2">
    <source>
        <dbReference type="ARBA" id="ARBA00022679"/>
    </source>
</evidence>
<dbReference type="InterPro" id="IPR001099">
    <property type="entry name" value="Chalcone/stilbene_synt_N"/>
</dbReference>
<keyword evidence="2" id="KW-0808">Transferase</keyword>
<dbReference type="GO" id="GO:0030639">
    <property type="term" value="P:polyketide biosynthetic process"/>
    <property type="evidence" value="ECO:0007669"/>
    <property type="project" value="TreeGrafter"/>
</dbReference>
<dbReference type="InterPro" id="IPR016039">
    <property type="entry name" value="Thiolase-like"/>
</dbReference>
<sequence>MIDTMSPNISILGIGTALPSYRIEQDEVLDKLEEALQDSPNAVRWARRIFKQCGVATRYTCEPNLIAQGSRSRYLPSEGLDDIPSTAERMGIYKRESVLLALQAAKDALLDSELDGSQITHLITVSCTGQFLPGIDAVLVKEMDLSPRVQRIPLTFQGCAAGLKAIQLARTLVKGQSTARILIVCVELCTLHFQPSSDREALFGASFFGDGASACVIGNAEKNSKGLFQLGDGHSVLMPDCSEEMIWEVGNYGFDLYLSTNIPKLLGCYLTSELEALLDGEEAPSLWAIHPGGRGIVDIVQQMCELSDDQVQYSRSILHDYGNLSSATIMFVLKAMREDLVSRKAESSSGVAIAFGPGLTAELLKFTYLPSAILQERIIDHVHS</sequence>
<reference evidence="6 7" key="1">
    <citation type="submission" date="2016-03" db="EMBL/GenBank/DDBJ databases">
        <title>Draft genome sequence of Paenibacillus glacialis DSM 22343.</title>
        <authorList>
            <person name="Shin S.-K."/>
            <person name="Yi H."/>
        </authorList>
    </citation>
    <scope>NUCLEOTIDE SEQUENCE [LARGE SCALE GENOMIC DNA]</scope>
    <source>
        <strain evidence="6 7">DSM 22343</strain>
    </source>
</reference>
<dbReference type="Proteomes" id="UP000076967">
    <property type="component" value="Unassembled WGS sequence"/>
</dbReference>